<reference evidence="1 2" key="1">
    <citation type="submission" date="2023-07" db="EMBL/GenBank/DDBJ databases">
        <title>Genomic Encyclopedia of Type Strains, Phase IV (KMG-IV): sequencing the most valuable type-strain genomes for metagenomic binning, comparative biology and taxonomic classification.</title>
        <authorList>
            <person name="Goeker M."/>
        </authorList>
    </citation>
    <scope>NUCLEOTIDE SEQUENCE [LARGE SCALE GENOMIC DNA]</scope>
    <source>
        <strain evidence="1 2">DSM 14914</strain>
    </source>
</reference>
<dbReference type="InterPro" id="IPR029058">
    <property type="entry name" value="AB_hydrolase_fold"/>
</dbReference>
<dbReference type="RefSeq" id="WP_152380550.1">
    <property type="nucleotide sequence ID" value="NZ_CP045298.1"/>
</dbReference>
<organism evidence="1 2">
    <name type="scientific">Paenibacillus brasilensis</name>
    <dbReference type="NCBI Taxonomy" id="128574"/>
    <lineage>
        <taxon>Bacteria</taxon>
        <taxon>Bacillati</taxon>
        <taxon>Bacillota</taxon>
        <taxon>Bacilli</taxon>
        <taxon>Bacillales</taxon>
        <taxon>Paenibacillaceae</taxon>
        <taxon>Paenibacillus</taxon>
    </lineage>
</organism>
<gene>
    <name evidence="1" type="ORF">QOZ95_005240</name>
</gene>
<dbReference type="EMBL" id="JAUSWA010000050">
    <property type="protein sequence ID" value="MDQ0497040.1"/>
    <property type="molecule type" value="Genomic_DNA"/>
</dbReference>
<protein>
    <submittedName>
        <fullName evidence="1">Uncharacterized protein</fullName>
    </submittedName>
</protein>
<comment type="caution">
    <text evidence="1">The sequence shown here is derived from an EMBL/GenBank/DDBJ whole genome shotgun (WGS) entry which is preliminary data.</text>
</comment>
<name>A0ABU0L6Z4_9BACL</name>
<evidence type="ECO:0000313" key="2">
    <source>
        <dbReference type="Proteomes" id="UP001242811"/>
    </source>
</evidence>
<accession>A0ABU0L6Z4</accession>
<dbReference type="Gene3D" id="3.40.50.1820">
    <property type="entry name" value="alpha/beta hydrolase"/>
    <property type="match status" value="1"/>
</dbReference>
<sequence length="169" mass="19358">MQEKRKRSAEQPMARMVGHGVDYANMCKRLEAGEDYVIVCEEIGDRAQAYAEKELAKGHNQTASIFLLNASAIYRVGEYGLVNITEEKLRLYRKMVDCFNKGIRLSHRLKSERIELPYKDSKLNGWLLIPNDALKDVLVVLIIAGWTGFKEEMYSAYAIHLIERGMQCV</sequence>
<evidence type="ECO:0000313" key="1">
    <source>
        <dbReference type="EMBL" id="MDQ0497040.1"/>
    </source>
</evidence>
<dbReference type="Proteomes" id="UP001242811">
    <property type="component" value="Unassembled WGS sequence"/>
</dbReference>
<dbReference type="SUPFAM" id="SSF53474">
    <property type="entry name" value="alpha/beta-Hydrolases"/>
    <property type="match status" value="1"/>
</dbReference>
<proteinExistence type="predicted"/>
<keyword evidence="2" id="KW-1185">Reference proteome</keyword>
<dbReference type="Gene3D" id="1.20.1440.110">
    <property type="entry name" value="acylaminoacyl peptidase"/>
    <property type="match status" value="1"/>
</dbReference>